<dbReference type="PANTHER" id="PTHR11705">
    <property type="entry name" value="PROTEASE FAMILY M14 CARBOXYPEPTIDASE A,B"/>
    <property type="match status" value="1"/>
</dbReference>
<keyword evidence="7" id="KW-0378">Hydrolase</keyword>
<keyword evidence="6" id="KW-0732">Signal</keyword>
<dbReference type="Gene3D" id="3.30.70.340">
    <property type="entry name" value="Metallocarboxypeptidase-like"/>
    <property type="match status" value="1"/>
</dbReference>
<dbReference type="SUPFAM" id="SSF54897">
    <property type="entry name" value="Protease propeptides/inhibitors"/>
    <property type="match status" value="1"/>
</dbReference>
<dbReference type="SMART" id="SM00631">
    <property type="entry name" value="Zn_pept"/>
    <property type="match status" value="1"/>
</dbReference>
<accession>A0A8J2MUH2</accession>
<evidence type="ECO:0000256" key="1">
    <source>
        <dbReference type="ARBA" id="ARBA00001947"/>
    </source>
</evidence>
<evidence type="ECO:0000256" key="2">
    <source>
        <dbReference type="ARBA" id="ARBA00005988"/>
    </source>
</evidence>
<dbReference type="CDD" id="cd03860">
    <property type="entry name" value="M14_CP_A-B_like"/>
    <property type="match status" value="1"/>
</dbReference>
<organism evidence="15 16">
    <name type="scientific">Cercopithifilaria johnstoni</name>
    <dbReference type="NCBI Taxonomy" id="2874296"/>
    <lineage>
        <taxon>Eukaryota</taxon>
        <taxon>Metazoa</taxon>
        <taxon>Ecdysozoa</taxon>
        <taxon>Nematoda</taxon>
        <taxon>Chromadorea</taxon>
        <taxon>Rhabditida</taxon>
        <taxon>Spirurina</taxon>
        <taxon>Spiruromorpha</taxon>
        <taxon>Filarioidea</taxon>
        <taxon>Onchocercidae</taxon>
        <taxon>Cercopithifilaria</taxon>
    </lineage>
</organism>
<dbReference type="GO" id="GO:0008270">
    <property type="term" value="F:zinc ion binding"/>
    <property type="evidence" value="ECO:0007669"/>
    <property type="project" value="InterPro"/>
</dbReference>
<evidence type="ECO:0000259" key="13">
    <source>
        <dbReference type="PROSITE" id="PS51670"/>
    </source>
</evidence>
<dbReference type="PRINTS" id="PR00765">
    <property type="entry name" value="CRBOXYPTASEA"/>
</dbReference>
<feature type="domain" description="Peptidase M14" evidence="14">
    <location>
        <begin position="97"/>
        <end position="411"/>
    </location>
</feature>
<evidence type="ECO:0000313" key="15">
    <source>
        <dbReference type="EMBL" id="CAG9540283.1"/>
    </source>
</evidence>
<evidence type="ECO:0000259" key="14">
    <source>
        <dbReference type="PROSITE" id="PS52035"/>
    </source>
</evidence>
<protein>
    <recommendedName>
        <fullName evidence="17">ShKT domain-containing protein</fullName>
    </recommendedName>
</protein>
<evidence type="ECO:0000256" key="8">
    <source>
        <dbReference type="ARBA" id="ARBA00022833"/>
    </source>
</evidence>
<keyword evidence="3" id="KW-0121">Carboxypeptidase</keyword>
<evidence type="ECO:0000256" key="12">
    <source>
        <dbReference type="PROSITE-ProRule" id="PRU01379"/>
    </source>
</evidence>
<dbReference type="InterPro" id="IPR003146">
    <property type="entry name" value="M14A_act_pep"/>
</dbReference>
<feature type="active site" description="Proton donor/acceptor" evidence="12">
    <location>
        <position position="375"/>
    </location>
</feature>
<evidence type="ECO:0000256" key="10">
    <source>
        <dbReference type="ARBA" id="ARBA00023157"/>
    </source>
</evidence>
<gene>
    <name evidence="15" type="ORF">CJOHNSTONI_LOCUS9814</name>
</gene>
<evidence type="ECO:0000256" key="5">
    <source>
        <dbReference type="ARBA" id="ARBA00022723"/>
    </source>
</evidence>
<keyword evidence="10" id="KW-1015">Disulfide bond</keyword>
<dbReference type="FunFam" id="3.40.630.10:FF:000070">
    <property type="entry name" value="Putative carboxypeptidase suro-1"/>
    <property type="match status" value="1"/>
</dbReference>
<keyword evidence="9" id="KW-0482">Metalloprotease</keyword>
<feature type="domain" description="ShKT" evidence="13">
    <location>
        <begin position="439"/>
        <end position="475"/>
    </location>
</feature>
<keyword evidence="16" id="KW-1185">Reference proteome</keyword>
<dbReference type="SUPFAM" id="SSF53187">
    <property type="entry name" value="Zn-dependent exopeptidases"/>
    <property type="match status" value="1"/>
</dbReference>
<dbReference type="Pfam" id="PF01549">
    <property type="entry name" value="ShK"/>
    <property type="match status" value="1"/>
</dbReference>
<dbReference type="EMBL" id="CAKAEH010001927">
    <property type="protein sequence ID" value="CAG9540283.1"/>
    <property type="molecule type" value="Genomic_DNA"/>
</dbReference>
<comment type="similarity">
    <text evidence="2 12">Belongs to the peptidase M14 family.</text>
</comment>
<comment type="caution">
    <text evidence="11">Lacks conserved residue(s) required for the propagation of feature annotation.</text>
</comment>
<evidence type="ECO:0000256" key="6">
    <source>
        <dbReference type="ARBA" id="ARBA00022729"/>
    </source>
</evidence>
<dbReference type="GO" id="GO:0004181">
    <property type="term" value="F:metallocarboxypeptidase activity"/>
    <property type="evidence" value="ECO:0007669"/>
    <property type="project" value="InterPro"/>
</dbReference>
<dbReference type="PROSITE" id="PS52035">
    <property type="entry name" value="PEPTIDASE_M14"/>
    <property type="match status" value="1"/>
</dbReference>
<reference evidence="15" key="1">
    <citation type="submission" date="2021-09" db="EMBL/GenBank/DDBJ databases">
        <authorList>
            <consortium name="Pathogen Informatics"/>
        </authorList>
    </citation>
    <scope>NUCLEOTIDE SEQUENCE</scope>
</reference>
<evidence type="ECO:0000256" key="4">
    <source>
        <dbReference type="ARBA" id="ARBA00022670"/>
    </source>
</evidence>
<dbReference type="Pfam" id="PF02244">
    <property type="entry name" value="Propep_M14"/>
    <property type="match status" value="1"/>
</dbReference>
<dbReference type="AlphaFoldDB" id="A0A8J2MUH2"/>
<name>A0A8J2MUH2_9BILA</name>
<keyword evidence="5" id="KW-0479">Metal-binding</keyword>
<dbReference type="OrthoDB" id="3626597at2759"/>
<dbReference type="Pfam" id="PF00246">
    <property type="entry name" value="Peptidase_M14"/>
    <property type="match status" value="1"/>
</dbReference>
<keyword evidence="8" id="KW-0862">Zinc</keyword>
<dbReference type="Proteomes" id="UP000746747">
    <property type="component" value="Unassembled WGS sequence"/>
</dbReference>
<evidence type="ECO:0000256" key="9">
    <source>
        <dbReference type="ARBA" id="ARBA00023049"/>
    </source>
</evidence>
<dbReference type="InterPro" id="IPR000834">
    <property type="entry name" value="Peptidase_M14"/>
</dbReference>
<evidence type="ECO:0000256" key="3">
    <source>
        <dbReference type="ARBA" id="ARBA00022645"/>
    </source>
</evidence>
<dbReference type="GO" id="GO:0006508">
    <property type="term" value="P:proteolysis"/>
    <property type="evidence" value="ECO:0007669"/>
    <property type="project" value="UniProtKB-KW"/>
</dbReference>
<dbReference type="Gene3D" id="3.40.630.10">
    <property type="entry name" value="Zn peptidases"/>
    <property type="match status" value="1"/>
</dbReference>
<evidence type="ECO:0008006" key="17">
    <source>
        <dbReference type="Google" id="ProtNLM"/>
    </source>
</evidence>
<keyword evidence="4" id="KW-0645">Protease</keyword>
<comment type="cofactor">
    <cofactor evidence="1">
        <name>Zn(2+)</name>
        <dbReference type="ChEBI" id="CHEBI:29105"/>
    </cofactor>
</comment>
<evidence type="ECO:0000256" key="11">
    <source>
        <dbReference type="PROSITE-ProRule" id="PRU01005"/>
    </source>
</evidence>
<dbReference type="InterPro" id="IPR003582">
    <property type="entry name" value="ShKT_dom"/>
</dbReference>
<dbReference type="PANTHER" id="PTHR11705:SF54">
    <property type="entry name" value="SHKT DOMAIN-CONTAINING PROTEIN"/>
    <property type="match status" value="1"/>
</dbReference>
<dbReference type="PROSITE" id="PS51670">
    <property type="entry name" value="SHKT"/>
    <property type="match status" value="1"/>
</dbReference>
<sequence length="475" mass="55011">MKQLNFWREPTDIGHAVDIMLQPSMLHSLTDLFTANNITFKVIIDDVKKLIYEREGQPRKNALRNYGTAHSSIMKSFLKRSKDVNSISSKAKYDFGDYHSYHIISSWLNDIERFYPNIAKVFTIGQTFEGRNINGIKIGNPIDRTDKRIVWIDGGIHAREWAAIHTVLYFIEQLISQYGIDPQITSYVDRLNFYFVPVVNPDGYEYSRSDQSPQARLWRKNRDKKECFKDRWRRTRCCVGVDLNRNFDFYWGEIGSSSHICSEIYRGSEPFSEFETRAIRDKLLSVEMYGKVDAFITLHTYSQMWIHPYSHQRHAFPNDVNDLQEVGKEAVKALENVYGTKFRFGSGADILYPSSGGSDDWAKLKAGAKFVYLLELRPSESDFGGFLLDRRQLIPTGRETWAGVRVVIDAILRSQGIEAPATINIDTRPKFQQLQNRTCTDRSPWCATWIDIDPHICLTAKSYMREQCSLSCRFC</sequence>
<evidence type="ECO:0000256" key="7">
    <source>
        <dbReference type="ARBA" id="ARBA00022801"/>
    </source>
</evidence>
<proteinExistence type="inferred from homology"/>
<comment type="caution">
    <text evidence="15">The sequence shown here is derived from an EMBL/GenBank/DDBJ whole genome shotgun (WGS) entry which is preliminary data.</text>
</comment>
<dbReference type="InterPro" id="IPR036990">
    <property type="entry name" value="M14A-like_propep"/>
</dbReference>
<evidence type="ECO:0000313" key="16">
    <source>
        <dbReference type="Proteomes" id="UP000746747"/>
    </source>
</evidence>
<dbReference type="GO" id="GO:0005615">
    <property type="term" value="C:extracellular space"/>
    <property type="evidence" value="ECO:0007669"/>
    <property type="project" value="TreeGrafter"/>
</dbReference>